<proteinExistence type="predicted"/>
<sequence>MAVSVGESAPPIDTRVRVPRPVDIVSTLQPLQRGPWDPSQRRDGHSVWRVSRMRSGPVTCRLTQDGPDGARCLLWGPGSAELLDRLPDLLGARDDPSGFTPEHPVLAEAHRRMPAMRITRTGHVLEALVPAILEQRVHGIAAFASWRRLLTRFGDVAPGPAPSGMRVPPGADVWRRIPSWEFHKANVDPGRARTIVRCAQLADRLERLVDDDPADAQRKLRSLPGVGVWTAAEVAQRAFGDADALSVGDYHLATVVGWSLLGGPLDDAGMVEYLEPLRPHRYRAVRLFVASGGYGRVPRRGPRTAVTDHRAH</sequence>
<dbReference type="Proteomes" id="UP001331936">
    <property type="component" value="Unassembled WGS sequence"/>
</dbReference>
<organism evidence="5 6">
    <name type="scientific">Rhodococcus chondri</name>
    <dbReference type="NCBI Taxonomy" id="3065941"/>
    <lineage>
        <taxon>Bacteria</taxon>
        <taxon>Bacillati</taxon>
        <taxon>Actinomycetota</taxon>
        <taxon>Actinomycetes</taxon>
        <taxon>Mycobacteriales</taxon>
        <taxon>Nocardiaceae</taxon>
        <taxon>Rhodococcus</taxon>
    </lineage>
</organism>
<keyword evidence="3" id="KW-0227">DNA damage</keyword>
<dbReference type="InterPro" id="IPR003265">
    <property type="entry name" value="HhH-GPD_domain"/>
</dbReference>
<dbReference type="RefSeq" id="WP_330151789.1">
    <property type="nucleotide sequence ID" value="NZ_JAUZMZ010000041.1"/>
</dbReference>
<dbReference type="PANTHER" id="PTHR43003:SF6">
    <property type="entry name" value="DNA GLYCOSYLASE"/>
    <property type="match status" value="1"/>
</dbReference>
<name>A0ABU7JQS0_9NOCA</name>
<dbReference type="EC" id="3.2.2.21" evidence="2"/>
<dbReference type="EMBL" id="JAUZMZ010000041">
    <property type="protein sequence ID" value="MEE2032368.1"/>
    <property type="molecule type" value="Genomic_DNA"/>
</dbReference>
<dbReference type="CDD" id="cd00056">
    <property type="entry name" value="ENDO3c"/>
    <property type="match status" value="1"/>
</dbReference>
<comment type="catalytic activity">
    <reaction evidence="1">
        <text>Hydrolysis of alkylated DNA, releasing 3-methyladenine, 3-methylguanine, 7-methylguanine and 7-methyladenine.</text>
        <dbReference type="EC" id="3.2.2.21"/>
    </reaction>
</comment>
<keyword evidence="4" id="KW-0234">DNA repair</keyword>
<gene>
    <name evidence="5" type="ORF">Q8814_09645</name>
</gene>
<keyword evidence="6" id="KW-1185">Reference proteome</keyword>
<protein>
    <recommendedName>
        <fullName evidence="2">DNA-3-methyladenine glycosylase II</fullName>
        <ecNumber evidence="2">3.2.2.21</ecNumber>
    </recommendedName>
</protein>
<reference evidence="5 6" key="1">
    <citation type="submission" date="2023-08" db="EMBL/GenBank/DDBJ databases">
        <authorList>
            <person name="Girao M."/>
            <person name="Carvalho M.F."/>
        </authorList>
    </citation>
    <scope>NUCLEOTIDE SEQUENCE [LARGE SCALE GENOMIC DNA]</scope>
    <source>
        <strain evidence="5 6">CC-R104</strain>
    </source>
</reference>
<evidence type="ECO:0000313" key="6">
    <source>
        <dbReference type="Proteomes" id="UP001331936"/>
    </source>
</evidence>
<evidence type="ECO:0000256" key="3">
    <source>
        <dbReference type="ARBA" id="ARBA00022763"/>
    </source>
</evidence>
<dbReference type="InterPro" id="IPR051912">
    <property type="entry name" value="Alkylbase_DNA_Glycosylase/TA"/>
</dbReference>
<accession>A0ABU7JQS0</accession>
<dbReference type="InterPro" id="IPR011257">
    <property type="entry name" value="DNA_glycosylase"/>
</dbReference>
<comment type="caution">
    <text evidence="5">The sequence shown here is derived from an EMBL/GenBank/DDBJ whole genome shotgun (WGS) entry which is preliminary data.</text>
</comment>
<evidence type="ECO:0000256" key="4">
    <source>
        <dbReference type="ARBA" id="ARBA00023204"/>
    </source>
</evidence>
<dbReference type="Gene3D" id="1.10.340.30">
    <property type="entry name" value="Hypothetical protein, domain 2"/>
    <property type="match status" value="1"/>
</dbReference>
<dbReference type="PANTHER" id="PTHR43003">
    <property type="entry name" value="DNA-3-METHYLADENINE GLYCOSYLASE"/>
    <property type="match status" value="1"/>
</dbReference>
<evidence type="ECO:0000256" key="2">
    <source>
        <dbReference type="ARBA" id="ARBA00012000"/>
    </source>
</evidence>
<evidence type="ECO:0000256" key="1">
    <source>
        <dbReference type="ARBA" id="ARBA00000086"/>
    </source>
</evidence>
<dbReference type="SUPFAM" id="SSF48150">
    <property type="entry name" value="DNA-glycosylase"/>
    <property type="match status" value="1"/>
</dbReference>
<evidence type="ECO:0000313" key="5">
    <source>
        <dbReference type="EMBL" id="MEE2032368.1"/>
    </source>
</evidence>